<organism evidence="1">
    <name type="scientific">Octactis speculum</name>
    <dbReference type="NCBI Taxonomy" id="3111310"/>
    <lineage>
        <taxon>Eukaryota</taxon>
        <taxon>Sar</taxon>
        <taxon>Stramenopiles</taxon>
        <taxon>Ochrophyta</taxon>
        <taxon>Dictyochophyceae</taxon>
        <taxon>Dictyochales</taxon>
        <taxon>Dictyochaceae</taxon>
        <taxon>Octactis</taxon>
    </lineage>
</organism>
<sequence length="127" mass="14362">MVSAFDLGSLPFTSRRPCKDQFGEWTRLSQPCSPTGISITTYIQNFDTIVIKRPKMQMHGVPENGGVTTTFQQHHHLQNFLFMVIVASAIAVTHADLVDLHGVTTTKLEMENRRNLGDQLLRKLSFF</sequence>
<gene>
    <name evidence="1" type="ORF">DSPE1174_LOCUS33302</name>
</gene>
<protein>
    <submittedName>
        <fullName evidence="1">Uncharacterized protein</fullName>
    </submittedName>
</protein>
<name>A0A7S2MRJ9_9STRA</name>
<dbReference type="AlphaFoldDB" id="A0A7S2MRJ9"/>
<evidence type="ECO:0000313" key="1">
    <source>
        <dbReference type="EMBL" id="CAD9498245.1"/>
    </source>
</evidence>
<proteinExistence type="predicted"/>
<reference evidence="1" key="1">
    <citation type="submission" date="2021-01" db="EMBL/GenBank/DDBJ databases">
        <authorList>
            <person name="Corre E."/>
            <person name="Pelletier E."/>
            <person name="Niang G."/>
            <person name="Scheremetjew M."/>
            <person name="Finn R."/>
            <person name="Kale V."/>
            <person name="Holt S."/>
            <person name="Cochrane G."/>
            <person name="Meng A."/>
            <person name="Brown T."/>
            <person name="Cohen L."/>
        </authorList>
    </citation>
    <scope>NUCLEOTIDE SEQUENCE</scope>
    <source>
        <strain evidence="1">CCMP1381</strain>
    </source>
</reference>
<accession>A0A7S2MRJ9</accession>
<dbReference type="EMBL" id="HBGS01063875">
    <property type="protein sequence ID" value="CAD9498245.1"/>
    <property type="molecule type" value="Transcribed_RNA"/>
</dbReference>